<dbReference type="GeneID" id="89970736"/>
<dbReference type="AlphaFoldDB" id="A0AAV9N9R1"/>
<sequence>MPEFLAETGRLLLELLEATADLECNLTDERSMLIHDIRNEIESSMTIHYPSPKSISTSKAQFIKRRQNLRLGIERGKAISEASEAAKKLADAAEKMESSKSGEQEKERGNAGLPSRKRKWESDEDWERSAGLTEGDAQFDEVKSWYTGSHVLAHGHWQATQRQGPQPYHLSSRQSVWSGQRGAQTALTKPHRSTLCLQVWVLTAAASWSDGF</sequence>
<feature type="compositionally biased region" description="Basic and acidic residues" evidence="1">
    <location>
        <begin position="90"/>
        <end position="109"/>
    </location>
</feature>
<reference evidence="2 3" key="1">
    <citation type="submission" date="2023-08" db="EMBL/GenBank/DDBJ databases">
        <title>Black Yeasts Isolated from many extreme environments.</title>
        <authorList>
            <person name="Coleine C."/>
            <person name="Stajich J.E."/>
            <person name="Selbmann L."/>
        </authorList>
    </citation>
    <scope>NUCLEOTIDE SEQUENCE [LARGE SCALE GENOMIC DNA]</scope>
    <source>
        <strain evidence="2 3">CCFEE 5792</strain>
    </source>
</reference>
<keyword evidence="3" id="KW-1185">Reference proteome</keyword>
<feature type="region of interest" description="Disordered" evidence="1">
    <location>
        <begin position="90"/>
        <end position="133"/>
    </location>
</feature>
<proteinExistence type="predicted"/>
<gene>
    <name evidence="2" type="ORF">LTR84_002528</name>
</gene>
<evidence type="ECO:0000256" key="1">
    <source>
        <dbReference type="SAM" id="MobiDB-lite"/>
    </source>
</evidence>
<evidence type="ECO:0000313" key="2">
    <source>
        <dbReference type="EMBL" id="KAK5052663.1"/>
    </source>
</evidence>
<accession>A0AAV9N9R1</accession>
<evidence type="ECO:0000313" key="3">
    <source>
        <dbReference type="Proteomes" id="UP001358417"/>
    </source>
</evidence>
<organism evidence="2 3">
    <name type="scientific">Exophiala bonariae</name>
    <dbReference type="NCBI Taxonomy" id="1690606"/>
    <lineage>
        <taxon>Eukaryota</taxon>
        <taxon>Fungi</taxon>
        <taxon>Dikarya</taxon>
        <taxon>Ascomycota</taxon>
        <taxon>Pezizomycotina</taxon>
        <taxon>Eurotiomycetes</taxon>
        <taxon>Chaetothyriomycetidae</taxon>
        <taxon>Chaetothyriales</taxon>
        <taxon>Herpotrichiellaceae</taxon>
        <taxon>Exophiala</taxon>
    </lineage>
</organism>
<dbReference type="EMBL" id="JAVRRD010000013">
    <property type="protein sequence ID" value="KAK5052663.1"/>
    <property type="molecule type" value="Genomic_DNA"/>
</dbReference>
<comment type="caution">
    <text evidence="2">The sequence shown here is derived from an EMBL/GenBank/DDBJ whole genome shotgun (WGS) entry which is preliminary data.</text>
</comment>
<name>A0AAV9N9R1_9EURO</name>
<protein>
    <submittedName>
        <fullName evidence="2">Uncharacterized protein</fullName>
    </submittedName>
</protein>
<dbReference type="RefSeq" id="XP_064706363.1">
    <property type="nucleotide sequence ID" value="XM_064846138.1"/>
</dbReference>
<dbReference type="Proteomes" id="UP001358417">
    <property type="component" value="Unassembled WGS sequence"/>
</dbReference>